<accession>A0A3E2B165</accession>
<dbReference type="PROSITE" id="PS51459">
    <property type="entry name" value="FIDO"/>
    <property type="match status" value="1"/>
</dbReference>
<evidence type="ECO:0000256" key="1">
    <source>
        <dbReference type="PIRSR" id="PIRSR640198-1"/>
    </source>
</evidence>
<dbReference type="AlphaFoldDB" id="A0A3E2B165"/>
<dbReference type="GO" id="GO:0005524">
    <property type="term" value="F:ATP binding"/>
    <property type="evidence" value="ECO:0007669"/>
    <property type="project" value="UniProtKB-KW"/>
</dbReference>
<dbReference type="SUPFAM" id="SSF140931">
    <property type="entry name" value="Fic-like"/>
    <property type="match status" value="1"/>
</dbReference>
<proteinExistence type="predicted"/>
<dbReference type="Pfam" id="PF02661">
    <property type="entry name" value="Fic"/>
    <property type="match status" value="1"/>
</dbReference>
<protein>
    <submittedName>
        <fullName evidence="4">Fic family protein</fullName>
    </submittedName>
</protein>
<dbReference type="OrthoDB" id="9813719at2"/>
<feature type="binding site" evidence="2">
    <location>
        <begin position="230"/>
        <end position="237"/>
    </location>
    <ligand>
        <name>ATP</name>
        <dbReference type="ChEBI" id="CHEBI:30616"/>
    </ligand>
</feature>
<feature type="active site" evidence="1">
    <location>
        <position position="226"/>
    </location>
</feature>
<organism evidence="4 5">
    <name type="scientific">Evtepia gabavorous</name>
    <dbReference type="NCBI Taxonomy" id="2211183"/>
    <lineage>
        <taxon>Bacteria</taxon>
        <taxon>Bacillati</taxon>
        <taxon>Bacillota</taxon>
        <taxon>Clostridia</taxon>
        <taxon>Eubacteriales</taxon>
        <taxon>Evtepia</taxon>
    </lineage>
</organism>
<dbReference type="EMBL" id="QQRQ01000027">
    <property type="protein sequence ID" value="RFT05800.1"/>
    <property type="molecule type" value="Genomic_DNA"/>
</dbReference>
<dbReference type="GeneID" id="97996197"/>
<sequence length="393" mass="45076">MDAELFANMLSDKSILDLKKLRYRYPQADMKEFVALLGNGFYKKLPLKDFDGRNLVYLESIAQVHLTAVKVLLTPQNSKQLYGMKAMEEEILSTFTIEQIATTRDSVHKILSGYAPTTESENRIYGMKKGLEFIGDPRHKINEENIHQLYAIAIGAFLPGENRLLAGYKYRHDSVYIVGNKVKHTGLPWQMLPEYMGNLVSFINEASTINDLLKAAIIHFYIGYLHPWFDGNGRMARLLHLWYLVQQRYSSALFVPLSEYVGKSRRGYYDAYTLAEQNTQISEILDVTPFLVYFIENVYHKLVTALPAPSITDAFQRALEQGNVTEKEQALWHFVLTAYGSSEFSTKQLEKAFGNAAYATIRGFVLKFEKLGLLRAARYGNRIKYRIEVREAE</sequence>
<reference evidence="4 5" key="1">
    <citation type="submission" date="2018-07" db="EMBL/GenBank/DDBJ databases">
        <title>GABA Modulating Bacteria of the Human Gut Microbiota.</title>
        <authorList>
            <person name="Strandwitz P."/>
            <person name="Kim K.H."/>
            <person name="Terekhova D."/>
            <person name="Liu J.K."/>
            <person name="Sharma A."/>
            <person name="Levering J."/>
            <person name="Mcdonald D."/>
            <person name="Dietrich D."/>
            <person name="Ramadhar T.R."/>
            <person name="Lekbua A."/>
            <person name="Mroue N."/>
            <person name="Liston C."/>
            <person name="Stewart E.J."/>
            <person name="Dubin M.J."/>
            <person name="Zengler K."/>
            <person name="Knight R."/>
            <person name="Gilbert J.A."/>
            <person name="Clardy J."/>
            <person name="Lewis K."/>
        </authorList>
    </citation>
    <scope>NUCLEOTIDE SEQUENCE [LARGE SCALE GENOMIC DNA]</scope>
    <source>
        <strain evidence="4 5">KLE1738</strain>
    </source>
</reference>
<keyword evidence="5" id="KW-1185">Reference proteome</keyword>
<dbReference type="InterPro" id="IPR040198">
    <property type="entry name" value="Fido_containing"/>
</dbReference>
<dbReference type="InterPro" id="IPR003812">
    <property type="entry name" value="Fido"/>
</dbReference>
<dbReference type="Gene3D" id="1.10.3290.10">
    <property type="entry name" value="Fido-like domain"/>
    <property type="match status" value="1"/>
</dbReference>
<evidence type="ECO:0000256" key="2">
    <source>
        <dbReference type="PIRSR" id="PIRSR640198-2"/>
    </source>
</evidence>
<gene>
    <name evidence="4" type="ORF">DV520_10665</name>
</gene>
<dbReference type="Proteomes" id="UP000260649">
    <property type="component" value="Unassembled WGS sequence"/>
</dbReference>
<feature type="binding site" evidence="2">
    <location>
        <begin position="178"/>
        <end position="184"/>
    </location>
    <ligand>
        <name>ATP</name>
        <dbReference type="ChEBI" id="CHEBI:30616"/>
    </ligand>
</feature>
<feature type="binding site" evidence="2">
    <location>
        <begin position="268"/>
        <end position="269"/>
    </location>
    <ligand>
        <name>ATP</name>
        <dbReference type="ChEBI" id="CHEBI:30616"/>
    </ligand>
</feature>
<evidence type="ECO:0000259" key="3">
    <source>
        <dbReference type="PROSITE" id="PS51459"/>
    </source>
</evidence>
<evidence type="ECO:0000313" key="4">
    <source>
        <dbReference type="EMBL" id="RFT05800.1"/>
    </source>
</evidence>
<dbReference type="PANTHER" id="PTHR13504">
    <property type="entry name" value="FIDO DOMAIN-CONTAINING PROTEIN DDB_G0283145"/>
    <property type="match status" value="1"/>
</dbReference>
<feature type="domain" description="Fido" evidence="3">
    <location>
        <begin position="141"/>
        <end position="296"/>
    </location>
</feature>
<dbReference type="PANTHER" id="PTHR13504:SF38">
    <property type="entry name" value="FIDO DOMAIN-CONTAINING PROTEIN"/>
    <property type="match status" value="1"/>
</dbReference>
<keyword evidence="2" id="KW-0547">Nucleotide-binding</keyword>
<evidence type="ECO:0000313" key="5">
    <source>
        <dbReference type="Proteomes" id="UP000260649"/>
    </source>
</evidence>
<name>A0A3E2B165_9FIRM</name>
<dbReference type="InterPro" id="IPR036597">
    <property type="entry name" value="Fido-like_dom_sf"/>
</dbReference>
<dbReference type="RefSeq" id="WP_117142753.1">
    <property type="nucleotide sequence ID" value="NZ_CAKXKJ010000023.1"/>
</dbReference>
<keyword evidence="2" id="KW-0067">ATP-binding</keyword>
<comment type="caution">
    <text evidence="4">The sequence shown here is derived from an EMBL/GenBank/DDBJ whole genome shotgun (WGS) entry which is preliminary data.</text>
</comment>